<evidence type="ECO:0000256" key="1">
    <source>
        <dbReference type="ARBA" id="ARBA00001936"/>
    </source>
</evidence>
<dbReference type="GO" id="GO:0019693">
    <property type="term" value="P:ribose phosphate metabolic process"/>
    <property type="evidence" value="ECO:0007669"/>
    <property type="project" value="TreeGrafter"/>
</dbReference>
<gene>
    <name evidence="4" type="primary">rppH</name>
    <name evidence="4" type="synonym">nudH</name>
    <name evidence="6" type="ORF">IHV25_06590</name>
</gene>
<dbReference type="GO" id="GO:0008893">
    <property type="term" value="F:guanosine-3',5'-bis(diphosphate) 3'-diphosphatase activity"/>
    <property type="evidence" value="ECO:0007669"/>
    <property type="project" value="TreeGrafter"/>
</dbReference>
<dbReference type="PANTHER" id="PTHR11839">
    <property type="entry name" value="UDP/ADP-SUGAR PYROPHOSPHATASE"/>
    <property type="match status" value="1"/>
</dbReference>
<evidence type="ECO:0000256" key="3">
    <source>
        <dbReference type="ARBA" id="ARBA00022801"/>
    </source>
</evidence>
<comment type="cofactor">
    <cofactor evidence="1">
        <name>Mn(2+)</name>
        <dbReference type="ChEBI" id="CHEBI:29035"/>
    </cofactor>
</comment>
<feature type="short sequence motif" description="Nudix box" evidence="4">
    <location>
        <begin position="45"/>
        <end position="66"/>
    </location>
</feature>
<dbReference type="RefSeq" id="WP_192534324.1">
    <property type="nucleotide sequence ID" value="NZ_JACZHT010000004.1"/>
</dbReference>
<evidence type="ECO:0000259" key="5">
    <source>
        <dbReference type="PROSITE" id="PS51462"/>
    </source>
</evidence>
<keyword evidence="3 4" id="KW-0378">Hydrolase</keyword>
<dbReference type="InterPro" id="IPR020084">
    <property type="entry name" value="NUDIX_hydrolase_CS"/>
</dbReference>
<dbReference type="Pfam" id="PF00293">
    <property type="entry name" value="NUDIX"/>
    <property type="match status" value="1"/>
</dbReference>
<dbReference type="InterPro" id="IPR000086">
    <property type="entry name" value="NUDIX_hydrolase_dom"/>
</dbReference>
<dbReference type="EC" id="3.6.1.-" evidence="4"/>
<dbReference type="PROSITE" id="PS51462">
    <property type="entry name" value="NUDIX"/>
    <property type="match status" value="1"/>
</dbReference>
<dbReference type="CDD" id="cd03671">
    <property type="entry name" value="NUDIX_Ap4A_hydrolase_plant_like"/>
    <property type="match status" value="1"/>
</dbReference>
<sequence>MDDVSSSFSHLPYRRGVGIMLVNAENRVFAGERLDIRGAWQMPQGGIDEGENPVDAVYREMEEEIGTRKAEIIAETPDWLTYDLPRESVGKFWKGRYRGQAQKWFALRFTGSDADINIQTEHPEFIAWRWMTPVELNAQIVPFKRDLYAAVYRELAPHVPFR</sequence>
<keyword evidence="7" id="KW-1185">Reference proteome</keyword>
<dbReference type="InterPro" id="IPR022927">
    <property type="entry name" value="RppH"/>
</dbReference>
<dbReference type="HAMAP" id="MF_00298">
    <property type="entry name" value="Nudix_RppH"/>
    <property type="match status" value="1"/>
</dbReference>
<comment type="cofactor">
    <cofactor evidence="4">
        <name>a divalent metal cation</name>
        <dbReference type="ChEBI" id="CHEBI:60240"/>
    </cofactor>
</comment>
<dbReference type="NCBIfam" id="NF001938">
    <property type="entry name" value="PRK00714.1-5"/>
    <property type="match status" value="1"/>
</dbReference>
<protein>
    <recommendedName>
        <fullName evidence="4">RNA pyrophosphohydrolase</fullName>
        <ecNumber evidence="4">3.6.1.-</ecNumber>
    </recommendedName>
    <alternativeName>
        <fullName evidence="4">(Di)nucleoside polyphosphate hydrolase</fullName>
    </alternativeName>
</protein>
<reference evidence="6" key="1">
    <citation type="submission" date="2020-10" db="EMBL/GenBank/DDBJ databases">
        <title>Genome sequence of the unusual species of purple photosynthetic bacteria, Phaeovibrio sulfidiphilus DSM 23193, type strain.</title>
        <authorList>
            <person name="Kyndt J.A."/>
            <person name="Meyer T.E."/>
        </authorList>
    </citation>
    <scope>NUCLEOTIDE SEQUENCE</scope>
    <source>
        <strain evidence="6">DSM 23193</strain>
    </source>
</reference>
<comment type="function">
    <text evidence="4">Accelerates the degradation of transcripts by removing pyrophosphate from the 5'-end of triphosphorylated RNA, leading to a more labile monophosphorylated state that can stimulate subsequent ribonuclease cleavage.</text>
</comment>
<dbReference type="InterPro" id="IPR020476">
    <property type="entry name" value="Nudix_hydrolase"/>
</dbReference>
<dbReference type="GO" id="GO:0034432">
    <property type="term" value="F:bis(5'-adenosyl)-pentaphosphatase activity"/>
    <property type="evidence" value="ECO:0007669"/>
    <property type="project" value="TreeGrafter"/>
</dbReference>
<organism evidence="6 7">
    <name type="scientific">Phaeovibrio sulfidiphilus</name>
    <dbReference type="NCBI Taxonomy" id="1220600"/>
    <lineage>
        <taxon>Bacteria</taxon>
        <taxon>Pseudomonadati</taxon>
        <taxon>Pseudomonadota</taxon>
        <taxon>Alphaproteobacteria</taxon>
        <taxon>Rhodospirillales</taxon>
        <taxon>Rhodospirillaceae</taxon>
        <taxon>Phaeovibrio</taxon>
    </lineage>
</organism>
<dbReference type="NCBIfam" id="NF001936">
    <property type="entry name" value="PRK00714.1-3"/>
    <property type="match status" value="1"/>
</dbReference>
<dbReference type="SUPFAM" id="SSF55811">
    <property type="entry name" value="Nudix"/>
    <property type="match status" value="1"/>
</dbReference>
<dbReference type="Gene3D" id="3.90.79.10">
    <property type="entry name" value="Nucleoside Triphosphate Pyrophosphohydrolase"/>
    <property type="match status" value="1"/>
</dbReference>
<evidence type="ECO:0000313" key="6">
    <source>
        <dbReference type="EMBL" id="MBE1237312.1"/>
    </source>
</evidence>
<proteinExistence type="inferred from homology"/>
<feature type="domain" description="Nudix hydrolase" evidence="5">
    <location>
        <begin position="12"/>
        <end position="153"/>
    </location>
</feature>
<dbReference type="Proteomes" id="UP000631034">
    <property type="component" value="Unassembled WGS sequence"/>
</dbReference>
<dbReference type="PANTHER" id="PTHR11839:SF22">
    <property type="entry name" value="NUDIX HYDROLASE 26, CHLOROPLASTIC"/>
    <property type="match status" value="1"/>
</dbReference>
<evidence type="ECO:0000256" key="2">
    <source>
        <dbReference type="ARBA" id="ARBA00001946"/>
    </source>
</evidence>
<dbReference type="InterPro" id="IPR015797">
    <property type="entry name" value="NUDIX_hydrolase-like_dom_sf"/>
</dbReference>
<comment type="caution">
    <text evidence="6">The sequence shown here is derived from an EMBL/GenBank/DDBJ whole genome shotgun (WGS) entry which is preliminary data.</text>
</comment>
<dbReference type="PRINTS" id="PR00502">
    <property type="entry name" value="NUDIXFAMILY"/>
</dbReference>
<dbReference type="AlphaFoldDB" id="A0A8J6YQ99"/>
<dbReference type="EMBL" id="JACZHT010000004">
    <property type="protein sequence ID" value="MBE1237312.1"/>
    <property type="molecule type" value="Genomic_DNA"/>
</dbReference>
<comment type="similarity">
    <text evidence="4">Belongs to the Nudix hydrolase family. RppH subfamily.</text>
</comment>
<accession>A0A8J6YQ99</accession>
<dbReference type="PROSITE" id="PS00893">
    <property type="entry name" value="NUDIX_BOX"/>
    <property type="match status" value="1"/>
</dbReference>
<evidence type="ECO:0000256" key="4">
    <source>
        <dbReference type="HAMAP-Rule" id="MF_00298"/>
    </source>
</evidence>
<comment type="cofactor">
    <cofactor evidence="2">
        <name>Mg(2+)</name>
        <dbReference type="ChEBI" id="CHEBI:18420"/>
    </cofactor>
</comment>
<name>A0A8J6YQ99_9PROT</name>
<dbReference type="GO" id="GO:0006753">
    <property type="term" value="P:nucleoside phosphate metabolic process"/>
    <property type="evidence" value="ECO:0007669"/>
    <property type="project" value="TreeGrafter"/>
</dbReference>
<evidence type="ECO:0000313" key="7">
    <source>
        <dbReference type="Proteomes" id="UP000631034"/>
    </source>
</evidence>